<keyword evidence="2" id="KW-1185">Reference proteome</keyword>
<organism evidence="1 2">
    <name type="scientific">Ceratopteris richardii</name>
    <name type="common">Triangle waterfern</name>
    <dbReference type="NCBI Taxonomy" id="49495"/>
    <lineage>
        <taxon>Eukaryota</taxon>
        <taxon>Viridiplantae</taxon>
        <taxon>Streptophyta</taxon>
        <taxon>Embryophyta</taxon>
        <taxon>Tracheophyta</taxon>
        <taxon>Polypodiopsida</taxon>
        <taxon>Polypodiidae</taxon>
        <taxon>Polypodiales</taxon>
        <taxon>Pteridineae</taxon>
        <taxon>Pteridaceae</taxon>
        <taxon>Parkerioideae</taxon>
        <taxon>Ceratopteris</taxon>
    </lineage>
</organism>
<dbReference type="Proteomes" id="UP000825935">
    <property type="component" value="Chromosome 34"/>
</dbReference>
<protein>
    <submittedName>
        <fullName evidence="1">Uncharacterized protein</fullName>
    </submittedName>
</protein>
<sequence length="102" mass="11435">MAVVQVPSGAECLSSKEHIFKSSVPYVGCVSVFSIHIYLKRKRELMWKHSCFLSCVFPSNRAQEYPFSIPCAILSSSPSYSSTDKRKLALCLLRGVSYAIMH</sequence>
<dbReference type="EMBL" id="CM035439">
    <property type="protein sequence ID" value="KAH7283722.1"/>
    <property type="molecule type" value="Genomic_DNA"/>
</dbReference>
<comment type="caution">
    <text evidence="1">The sequence shown here is derived from an EMBL/GenBank/DDBJ whole genome shotgun (WGS) entry which is preliminary data.</text>
</comment>
<dbReference type="AlphaFoldDB" id="A0A8T2QHT1"/>
<name>A0A8T2QHT1_CERRI</name>
<gene>
    <name evidence="1" type="ORF">KP509_34G020700</name>
</gene>
<accession>A0A8T2QHT1</accession>
<evidence type="ECO:0000313" key="1">
    <source>
        <dbReference type="EMBL" id="KAH7283722.1"/>
    </source>
</evidence>
<reference evidence="1" key="1">
    <citation type="submission" date="2021-08" db="EMBL/GenBank/DDBJ databases">
        <title>WGS assembly of Ceratopteris richardii.</title>
        <authorList>
            <person name="Marchant D.B."/>
            <person name="Chen G."/>
            <person name="Jenkins J."/>
            <person name="Shu S."/>
            <person name="Leebens-Mack J."/>
            <person name="Grimwood J."/>
            <person name="Schmutz J."/>
            <person name="Soltis P."/>
            <person name="Soltis D."/>
            <person name="Chen Z.-H."/>
        </authorList>
    </citation>
    <scope>NUCLEOTIDE SEQUENCE</scope>
    <source>
        <strain evidence="1">Whitten #5841</strain>
        <tissue evidence="1">Leaf</tissue>
    </source>
</reference>
<proteinExistence type="predicted"/>
<evidence type="ECO:0000313" key="2">
    <source>
        <dbReference type="Proteomes" id="UP000825935"/>
    </source>
</evidence>